<sequence>MKYIGFIVCFIYCFNISYVLSQKVEISKMPDRSLDKTLMKHDYHPTNISIKENSVNEKFDSLFYELPIVTSYYIGNSPASFYHGSLLPGNNPFAQDYSFYSYLRKMQTYSMHQTLPSLGAYTYVRFTRSIPVTSNLSAYIGVFLSKYSLGRRVNDDFGLNFGLSYQFVPHFSFNIEHQQSLREGTINMSPHIAPLYPHTNTEINLQFKPASNVKIKVGYIKE</sequence>
<dbReference type="KEGG" id="copr:Cop2CBH44_05200"/>
<protein>
    <submittedName>
        <fullName evidence="1">Uncharacterized protein</fullName>
    </submittedName>
</protein>
<evidence type="ECO:0000313" key="2">
    <source>
        <dbReference type="Proteomes" id="UP000594042"/>
    </source>
</evidence>
<dbReference type="RefSeq" id="WP_021930510.1">
    <property type="nucleotide sequence ID" value="NZ_AP023322.1"/>
</dbReference>
<dbReference type="Proteomes" id="UP000594042">
    <property type="component" value="Chromosome"/>
</dbReference>
<evidence type="ECO:0000313" key="1">
    <source>
        <dbReference type="EMBL" id="BCI62167.1"/>
    </source>
</evidence>
<dbReference type="AlphaFoldDB" id="A0A7G1HX40"/>
<organism evidence="1 2">
    <name type="scientific">Coprobacter secundus subsp. similis</name>
    <dbReference type="NCBI Taxonomy" id="2751153"/>
    <lineage>
        <taxon>Bacteria</taxon>
        <taxon>Pseudomonadati</taxon>
        <taxon>Bacteroidota</taxon>
        <taxon>Bacteroidia</taxon>
        <taxon>Bacteroidales</taxon>
        <taxon>Barnesiellaceae</taxon>
        <taxon>Coprobacter</taxon>
    </lineage>
</organism>
<dbReference type="EMBL" id="AP023322">
    <property type="protein sequence ID" value="BCI62167.1"/>
    <property type="molecule type" value="Genomic_DNA"/>
</dbReference>
<name>A0A7G1HX40_9BACT</name>
<accession>A0A7G1HX40</accession>
<gene>
    <name evidence="1" type="ORF">Cop2CBH44_05200</name>
</gene>
<keyword evidence="2" id="KW-1185">Reference proteome</keyword>
<proteinExistence type="predicted"/>
<reference evidence="2" key="1">
    <citation type="submission" date="2020-07" db="EMBL/GenBank/DDBJ databases">
        <title>Complete genome sequencing of Coprobacter sp. strain 2CBH44.</title>
        <authorList>
            <person name="Sakamoto M."/>
            <person name="Murakami T."/>
            <person name="Mori H."/>
        </authorList>
    </citation>
    <scope>NUCLEOTIDE SEQUENCE [LARGE SCALE GENOMIC DNA]</scope>
    <source>
        <strain evidence="2">2CBH44</strain>
    </source>
</reference>